<gene>
    <name evidence="1" type="ORF">GCM10009754_77740</name>
</gene>
<keyword evidence="2" id="KW-1185">Reference proteome</keyword>
<evidence type="ECO:0008006" key="3">
    <source>
        <dbReference type="Google" id="ProtNLM"/>
    </source>
</evidence>
<comment type="caution">
    <text evidence="1">The sequence shown here is derived from an EMBL/GenBank/DDBJ whole genome shotgun (WGS) entry which is preliminary data.</text>
</comment>
<protein>
    <recommendedName>
        <fullName evidence="3">ESAT-6-like protein</fullName>
    </recommendedName>
</protein>
<proteinExistence type="predicted"/>
<dbReference type="RefSeq" id="WP_344430393.1">
    <property type="nucleotide sequence ID" value="NZ_BAAANN010000048.1"/>
</dbReference>
<name>A0ABP5E1E2_9PSEU</name>
<sequence length="99" mass="10550">MPADRLRFPMAEQVRDSVASVTDEIRAILADLDREARAGMGEWSGEARAAYEESKASWDAAAAGMPECLRRAQEALSEISAGCQQAESTGVTMWAGDGG</sequence>
<accession>A0ABP5E1E2</accession>
<evidence type="ECO:0000313" key="1">
    <source>
        <dbReference type="EMBL" id="GAA1988114.1"/>
    </source>
</evidence>
<dbReference type="SUPFAM" id="SSF140453">
    <property type="entry name" value="EsxAB dimer-like"/>
    <property type="match status" value="1"/>
</dbReference>
<organism evidence="1 2">
    <name type="scientific">Amycolatopsis minnesotensis</name>
    <dbReference type="NCBI Taxonomy" id="337894"/>
    <lineage>
        <taxon>Bacteria</taxon>
        <taxon>Bacillati</taxon>
        <taxon>Actinomycetota</taxon>
        <taxon>Actinomycetes</taxon>
        <taxon>Pseudonocardiales</taxon>
        <taxon>Pseudonocardiaceae</taxon>
        <taxon>Amycolatopsis</taxon>
    </lineage>
</organism>
<dbReference type="Proteomes" id="UP001501116">
    <property type="component" value="Unassembled WGS sequence"/>
</dbReference>
<dbReference type="InterPro" id="IPR010310">
    <property type="entry name" value="T7SS_ESAT-6-like"/>
</dbReference>
<reference evidence="2" key="1">
    <citation type="journal article" date="2019" name="Int. J. Syst. Evol. Microbiol.">
        <title>The Global Catalogue of Microorganisms (GCM) 10K type strain sequencing project: providing services to taxonomists for standard genome sequencing and annotation.</title>
        <authorList>
            <consortium name="The Broad Institute Genomics Platform"/>
            <consortium name="The Broad Institute Genome Sequencing Center for Infectious Disease"/>
            <person name="Wu L."/>
            <person name="Ma J."/>
        </authorList>
    </citation>
    <scope>NUCLEOTIDE SEQUENCE [LARGE SCALE GENOMIC DNA]</scope>
    <source>
        <strain evidence="2">JCM 14545</strain>
    </source>
</reference>
<dbReference type="Pfam" id="PF06013">
    <property type="entry name" value="WXG100"/>
    <property type="match status" value="1"/>
</dbReference>
<dbReference type="InterPro" id="IPR036689">
    <property type="entry name" value="ESAT-6-like_sf"/>
</dbReference>
<evidence type="ECO:0000313" key="2">
    <source>
        <dbReference type="Proteomes" id="UP001501116"/>
    </source>
</evidence>
<dbReference type="Gene3D" id="1.10.287.1060">
    <property type="entry name" value="ESAT-6-like"/>
    <property type="match status" value="1"/>
</dbReference>
<dbReference type="EMBL" id="BAAANN010000048">
    <property type="protein sequence ID" value="GAA1988114.1"/>
    <property type="molecule type" value="Genomic_DNA"/>
</dbReference>